<dbReference type="InterPro" id="IPR019921">
    <property type="entry name" value="Lucif-like_OxRdtase_Rv2161c"/>
</dbReference>
<organism evidence="6 7">
    <name type="scientific">Streptomyces johnsoniae</name>
    <dbReference type="NCBI Taxonomy" id="3075532"/>
    <lineage>
        <taxon>Bacteria</taxon>
        <taxon>Bacillati</taxon>
        <taxon>Actinomycetota</taxon>
        <taxon>Actinomycetes</taxon>
        <taxon>Kitasatosporales</taxon>
        <taxon>Streptomycetaceae</taxon>
        <taxon>Streptomyces</taxon>
    </lineage>
</organism>
<proteinExistence type="predicted"/>
<dbReference type="NCBIfam" id="TIGR03619">
    <property type="entry name" value="F420_Rv2161c"/>
    <property type="match status" value="1"/>
</dbReference>
<evidence type="ECO:0000313" key="6">
    <source>
        <dbReference type="EMBL" id="MDT0446644.1"/>
    </source>
</evidence>
<keyword evidence="1" id="KW-0285">Flavoprotein</keyword>
<keyword evidence="3 6" id="KW-0560">Oxidoreductase</keyword>
<sequence length="289" mass="31796">MKYGLSAFVAAETNTPGGKAIPPVDLGRAAEERGFDSVFVAEHTHIPAQKIALPDGGDMPRYFSHMLDPFVALTAMAVTTTRIRLGTGVTLLSTRDPIVTAKAAASLDLISGGRLEFGVGTGWITEEVRNHGTDPARRFAVLRERLIAITRIWAGEVSEFHGEYVDFGPLHSWPKPVQRPRPPVLLGGWSPHMARRVLDLADGWMLPPLWDLDRVEAEVTALRRLAAERGVPAPAVSFFVTEGSREELDRAAALGPERVLFFADPWTRDDTLRRLDTWRAAMESWQGAA</sequence>
<keyword evidence="4" id="KW-0503">Monooxygenase</keyword>
<dbReference type="Pfam" id="PF00296">
    <property type="entry name" value="Bac_luciferase"/>
    <property type="match status" value="1"/>
</dbReference>
<reference evidence="7" key="1">
    <citation type="submission" date="2023-07" db="EMBL/GenBank/DDBJ databases">
        <title>30 novel species of actinomycetes from the DSMZ collection.</title>
        <authorList>
            <person name="Nouioui I."/>
        </authorList>
    </citation>
    <scope>NUCLEOTIDE SEQUENCE [LARGE SCALE GENOMIC DNA]</scope>
    <source>
        <strain evidence="7">DSM 41886</strain>
    </source>
</reference>
<dbReference type="Gene3D" id="3.20.20.30">
    <property type="entry name" value="Luciferase-like domain"/>
    <property type="match status" value="1"/>
</dbReference>
<keyword evidence="2" id="KW-0288">FMN</keyword>
<dbReference type="InterPro" id="IPR011251">
    <property type="entry name" value="Luciferase-like_dom"/>
</dbReference>
<dbReference type="GO" id="GO:0016491">
    <property type="term" value="F:oxidoreductase activity"/>
    <property type="evidence" value="ECO:0007669"/>
    <property type="project" value="UniProtKB-KW"/>
</dbReference>
<keyword evidence="7" id="KW-1185">Reference proteome</keyword>
<dbReference type="EC" id="1.-.-.-" evidence="6"/>
<accession>A0ABU2SE12</accession>
<name>A0ABU2SE12_9ACTN</name>
<dbReference type="Proteomes" id="UP001183615">
    <property type="component" value="Unassembled WGS sequence"/>
</dbReference>
<evidence type="ECO:0000256" key="3">
    <source>
        <dbReference type="ARBA" id="ARBA00023002"/>
    </source>
</evidence>
<comment type="caution">
    <text evidence="6">The sequence shown here is derived from an EMBL/GenBank/DDBJ whole genome shotgun (WGS) entry which is preliminary data.</text>
</comment>
<evidence type="ECO:0000256" key="4">
    <source>
        <dbReference type="ARBA" id="ARBA00023033"/>
    </source>
</evidence>
<dbReference type="PANTHER" id="PTHR42847:SF4">
    <property type="entry name" value="ALKANESULFONATE MONOOXYGENASE-RELATED"/>
    <property type="match status" value="1"/>
</dbReference>
<evidence type="ECO:0000256" key="2">
    <source>
        <dbReference type="ARBA" id="ARBA00022643"/>
    </source>
</evidence>
<dbReference type="PANTHER" id="PTHR42847">
    <property type="entry name" value="ALKANESULFONATE MONOOXYGENASE"/>
    <property type="match status" value="1"/>
</dbReference>
<dbReference type="RefSeq" id="WP_311620798.1">
    <property type="nucleotide sequence ID" value="NZ_JAVREV010000021.1"/>
</dbReference>
<protein>
    <submittedName>
        <fullName evidence="6">LLM class F420-dependent oxidoreductase</fullName>
        <ecNumber evidence="6">1.-.-.-</ecNumber>
    </submittedName>
</protein>
<dbReference type="EMBL" id="JAVREV010000021">
    <property type="protein sequence ID" value="MDT0446644.1"/>
    <property type="molecule type" value="Genomic_DNA"/>
</dbReference>
<evidence type="ECO:0000313" key="7">
    <source>
        <dbReference type="Proteomes" id="UP001183615"/>
    </source>
</evidence>
<dbReference type="InterPro" id="IPR036661">
    <property type="entry name" value="Luciferase-like_sf"/>
</dbReference>
<dbReference type="SUPFAM" id="SSF51679">
    <property type="entry name" value="Bacterial luciferase-like"/>
    <property type="match status" value="1"/>
</dbReference>
<gene>
    <name evidence="6" type="ORF">RM779_29210</name>
</gene>
<feature type="domain" description="Luciferase-like" evidence="5">
    <location>
        <begin position="19"/>
        <end position="243"/>
    </location>
</feature>
<dbReference type="InterPro" id="IPR050172">
    <property type="entry name" value="SsuD_RutA_monooxygenase"/>
</dbReference>
<evidence type="ECO:0000256" key="1">
    <source>
        <dbReference type="ARBA" id="ARBA00022630"/>
    </source>
</evidence>
<evidence type="ECO:0000259" key="5">
    <source>
        <dbReference type="Pfam" id="PF00296"/>
    </source>
</evidence>